<accession>A0AAW1CAK1</accession>
<name>A0AAW1CAK1_CROAD</name>
<dbReference type="AlphaFoldDB" id="A0AAW1CAK1"/>
<dbReference type="EMBL" id="JAOTOJ010000001">
    <property type="protein sequence ID" value="KAK9411340.1"/>
    <property type="molecule type" value="Genomic_DNA"/>
</dbReference>
<evidence type="ECO:0000313" key="1">
    <source>
        <dbReference type="EMBL" id="KAK9411340.1"/>
    </source>
</evidence>
<organism evidence="1 2">
    <name type="scientific">Crotalus adamanteus</name>
    <name type="common">Eastern diamondback rattlesnake</name>
    <dbReference type="NCBI Taxonomy" id="8729"/>
    <lineage>
        <taxon>Eukaryota</taxon>
        <taxon>Metazoa</taxon>
        <taxon>Chordata</taxon>
        <taxon>Craniata</taxon>
        <taxon>Vertebrata</taxon>
        <taxon>Euteleostomi</taxon>
        <taxon>Lepidosauria</taxon>
        <taxon>Squamata</taxon>
        <taxon>Bifurcata</taxon>
        <taxon>Unidentata</taxon>
        <taxon>Episquamata</taxon>
        <taxon>Toxicofera</taxon>
        <taxon>Serpentes</taxon>
        <taxon>Colubroidea</taxon>
        <taxon>Viperidae</taxon>
        <taxon>Crotalinae</taxon>
        <taxon>Crotalus</taxon>
    </lineage>
</organism>
<keyword evidence="2" id="KW-1185">Reference proteome</keyword>
<gene>
    <name evidence="1" type="ORF">NXF25_002515</name>
</gene>
<reference evidence="1 2" key="1">
    <citation type="journal article" date="2024" name="Proc. Natl. Acad. Sci. U.S.A.">
        <title>The genetic regulatory architecture and epigenomic basis for age-related changes in rattlesnake venom.</title>
        <authorList>
            <person name="Hogan M.P."/>
            <person name="Holding M.L."/>
            <person name="Nystrom G.S."/>
            <person name="Colston T.J."/>
            <person name="Bartlett D.A."/>
            <person name="Mason A.J."/>
            <person name="Ellsworth S.A."/>
            <person name="Rautsaw R.M."/>
            <person name="Lawrence K.C."/>
            <person name="Strickland J.L."/>
            <person name="He B."/>
            <person name="Fraser P."/>
            <person name="Margres M.J."/>
            <person name="Gilbert D.M."/>
            <person name="Gibbs H.L."/>
            <person name="Parkinson C.L."/>
            <person name="Rokyta D.R."/>
        </authorList>
    </citation>
    <scope>NUCLEOTIDE SEQUENCE [LARGE SCALE GENOMIC DNA]</scope>
    <source>
        <strain evidence="1">DRR0105</strain>
    </source>
</reference>
<evidence type="ECO:0000313" key="2">
    <source>
        <dbReference type="Proteomes" id="UP001474421"/>
    </source>
</evidence>
<proteinExistence type="predicted"/>
<comment type="caution">
    <text evidence="1">The sequence shown here is derived from an EMBL/GenBank/DDBJ whole genome shotgun (WGS) entry which is preliminary data.</text>
</comment>
<dbReference type="Proteomes" id="UP001474421">
    <property type="component" value="Unassembled WGS sequence"/>
</dbReference>
<protein>
    <submittedName>
        <fullName evidence="1">Uncharacterized protein</fullName>
    </submittedName>
</protein>
<sequence>MRKRRMKRKNILMSSAIKI</sequence>